<dbReference type="GO" id="GO:0004497">
    <property type="term" value="F:monooxygenase activity"/>
    <property type="evidence" value="ECO:0007669"/>
    <property type="project" value="InterPro"/>
</dbReference>
<dbReference type="Gene3D" id="1.10.630.10">
    <property type="entry name" value="Cytochrome P450"/>
    <property type="match status" value="1"/>
</dbReference>
<dbReference type="AlphaFoldDB" id="C5G170"/>
<dbReference type="STRING" id="554155.C5G170"/>
<evidence type="ECO:0000256" key="1">
    <source>
        <dbReference type="ARBA" id="ARBA00010617"/>
    </source>
</evidence>
<dbReference type="eggNOG" id="KOG0158">
    <property type="taxonomic scope" value="Eukaryota"/>
</dbReference>
<dbReference type="InterPro" id="IPR001128">
    <property type="entry name" value="Cyt_P450"/>
</dbReference>
<dbReference type="RefSeq" id="XP_002842861.1">
    <property type="nucleotide sequence ID" value="XM_002842815.1"/>
</dbReference>
<evidence type="ECO:0000313" key="3">
    <source>
        <dbReference type="Proteomes" id="UP000002035"/>
    </source>
</evidence>
<dbReference type="PANTHER" id="PTHR24305">
    <property type="entry name" value="CYTOCHROME P450"/>
    <property type="match status" value="1"/>
</dbReference>
<dbReference type="VEuPathDB" id="FungiDB:MCYG_08692"/>
<dbReference type="SUPFAM" id="SSF48264">
    <property type="entry name" value="Cytochrome P450"/>
    <property type="match status" value="1"/>
</dbReference>
<dbReference type="InterPro" id="IPR036396">
    <property type="entry name" value="Cyt_P450_sf"/>
</dbReference>
<dbReference type="Proteomes" id="UP000002035">
    <property type="component" value="Unassembled WGS sequence"/>
</dbReference>
<keyword evidence="3" id="KW-1185">Reference proteome</keyword>
<organism evidence="2 3">
    <name type="scientific">Arthroderma otae (strain ATCC MYA-4605 / CBS 113480)</name>
    <name type="common">Microsporum canis</name>
    <dbReference type="NCBI Taxonomy" id="554155"/>
    <lineage>
        <taxon>Eukaryota</taxon>
        <taxon>Fungi</taxon>
        <taxon>Dikarya</taxon>
        <taxon>Ascomycota</taxon>
        <taxon>Pezizomycotina</taxon>
        <taxon>Eurotiomycetes</taxon>
        <taxon>Eurotiomycetidae</taxon>
        <taxon>Onygenales</taxon>
        <taxon>Arthrodermataceae</taxon>
        <taxon>Microsporum</taxon>
    </lineage>
</organism>
<dbReference type="InterPro" id="IPR050121">
    <property type="entry name" value="Cytochrome_P450_monoxygenase"/>
</dbReference>
<accession>C5G170</accession>
<sequence length="269" mass="29753">MHTKDSTAAFDTAIPRSKELLWEHITFRNVISSVLILAFVAPKLQQHRLTVTTADGIAEFDMQYFIQGVAVDIIGVTTFGQSFQVVENGSHPLPDKALKLSGILQFIPWIRHIPLLPKLDPSRFAPDACRGLFTLIMLVKNPDKLTKLYEEIDHWYPAGDSRPADCEYSLSGMVYLQACVDEAMRLVPAQATGSPRQCPTDQNILGYQIPRGTTVFPITQRCNLRHGGMIPNICPSGGLTLTGGRGRTGRFQRAAVCALESTLPCRRCT</sequence>
<dbReference type="OrthoDB" id="1470350at2759"/>
<name>C5G170_ARTOC</name>
<dbReference type="GO" id="GO:0005506">
    <property type="term" value="F:iron ion binding"/>
    <property type="evidence" value="ECO:0007669"/>
    <property type="project" value="InterPro"/>
</dbReference>
<comment type="similarity">
    <text evidence="1">Belongs to the cytochrome P450 family.</text>
</comment>
<gene>
    <name evidence="2" type="ORF">MCYG_08692</name>
</gene>
<evidence type="ECO:0000313" key="2">
    <source>
        <dbReference type="EMBL" id="EEQ35873.1"/>
    </source>
</evidence>
<dbReference type="Pfam" id="PF00067">
    <property type="entry name" value="p450"/>
    <property type="match status" value="1"/>
</dbReference>
<proteinExistence type="inferred from homology"/>
<dbReference type="GO" id="GO:0020037">
    <property type="term" value="F:heme binding"/>
    <property type="evidence" value="ECO:0007669"/>
    <property type="project" value="InterPro"/>
</dbReference>
<dbReference type="HOGENOM" id="CLU_1034304_0_0_1"/>
<dbReference type="PANTHER" id="PTHR24305:SF166">
    <property type="entry name" value="CYTOCHROME P450 12A4, MITOCHONDRIAL-RELATED"/>
    <property type="match status" value="1"/>
</dbReference>
<reference evidence="3" key="1">
    <citation type="journal article" date="2012" name="MBio">
        <title>Comparative genome analysis of Trichophyton rubrum and related dermatophytes reveals candidate genes involved in infection.</title>
        <authorList>
            <person name="Martinez D.A."/>
            <person name="Oliver B.G."/>
            <person name="Graeser Y."/>
            <person name="Goldberg J.M."/>
            <person name="Li W."/>
            <person name="Martinez-Rossi N.M."/>
            <person name="Monod M."/>
            <person name="Shelest E."/>
            <person name="Barton R.C."/>
            <person name="Birch E."/>
            <person name="Brakhage A.A."/>
            <person name="Chen Z."/>
            <person name="Gurr S.J."/>
            <person name="Heiman D."/>
            <person name="Heitman J."/>
            <person name="Kosti I."/>
            <person name="Rossi A."/>
            <person name="Saif S."/>
            <person name="Samalova M."/>
            <person name="Saunders C.W."/>
            <person name="Shea T."/>
            <person name="Summerbell R.C."/>
            <person name="Xu J."/>
            <person name="Young S."/>
            <person name="Zeng Q."/>
            <person name="Birren B.W."/>
            <person name="Cuomo C.A."/>
            <person name="White T.C."/>
        </authorList>
    </citation>
    <scope>NUCLEOTIDE SEQUENCE [LARGE SCALE GENOMIC DNA]</scope>
    <source>
        <strain evidence="3">ATCC MYA-4605 / CBS 113480</strain>
    </source>
</reference>
<dbReference type="GO" id="GO:0016705">
    <property type="term" value="F:oxidoreductase activity, acting on paired donors, with incorporation or reduction of molecular oxygen"/>
    <property type="evidence" value="ECO:0007669"/>
    <property type="project" value="InterPro"/>
</dbReference>
<dbReference type="EMBL" id="DS995709">
    <property type="protein sequence ID" value="EEQ35873.1"/>
    <property type="molecule type" value="Genomic_DNA"/>
</dbReference>
<protein>
    <submittedName>
        <fullName evidence="2">Cytochrome P450</fullName>
    </submittedName>
</protein>
<dbReference type="GeneID" id="9224083"/>